<reference evidence="2" key="1">
    <citation type="submission" date="2018-06" db="EMBL/GenBank/DDBJ databases">
        <authorList>
            <person name="Zhirakovskaya E."/>
        </authorList>
    </citation>
    <scope>NUCLEOTIDE SEQUENCE</scope>
</reference>
<dbReference type="GO" id="GO:0019159">
    <property type="term" value="F:nicotinamide-nucleotide amidase activity"/>
    <property type="evidence" value="ECO:0007669"/>
    <property type="project" value="UniProtKB-EC"/>
</dbReference>
<dbReference type="Pfam" id="PF02464">
    <property type="entry name" value="CinA"/>
    <property type="match status" value="1"/>
</dbReference>
<dbReference type="InterPro" id="IPR008136">
    <property type="entry name" value="CinA_C"/>
</dbReference>
<evidence type="ECO:0000313" key="2">
    <source>
        <dbReference type="EMBL" id="VAX13799.1"/>
    </source>
</evidence>
<gene>
    <name evidence="2" type="ORF">MNBD_GAMMA24-557</name>
</gene>
<keyword evidence="2" id="KW-0378">Hydrolase</keyword>
<dbReference type="NCBIfam" id="TIGR00199">
    <property type="entry name" value="PncC_domain"/>
    <property type="match status" value="1"/>
</dbReference>
<dbReference type="AlphaFoldDB" id="A0A3B1B698"/>
<protein>
    <submittedName>
        <fullName evidence="2">Nicotinamide-nucleotide amidase</fullName>
        <ecNumber evidence="2">3.5.1.42</ecNumber>
    </submittedName>
</protein>
<accession>A0A3B1B698</accession>
<dbReference type="EC" id="3.5.1.42" evidence="2"/>
<organism evidence="2">
    <name type="scientific">hydrothermal vent metagenome</name>
    <dbReference type="NCBI Taxonomy" id="652676"/>
    <lineage>
        <taxon>unclassified sequences</taxon>
        <taxon>metagenomes</taxon>
        <taxon>ecological metagenomes</taxon>
    </lineage>
</organism>
<name>A0A3B1B698_9ZZZZ</name>
<dbReference type="InterPro" id="IPR036653">
    <property type="entry name" value="CinA-like_C"/>
</dbReference>
<proteinExistence type="predicted"/>
<dbReference type="EMBL" id="UOFZ01000137">
    <property type="protein sequence ID" value="VAX13799.1"/>
    <property type="molecule type" value="Genomic_DNA"/>
</dbReference>
<dbReference type="Gene3D" id="3.90.950.20">
    <property type="entry name" value="CinA-like"/>
    <property type="match status" value="1"/>
</dbReference>
<dbReference type="SUPFAM" id="SSF142433">
    <property type="entry name" value="CinA-like"/>
    <property type="match status" value="1"/>
</dbReference>
<evidence type="ECO:0000259" key="1">
    <source>
        <dbReference type="Pfam" id="PF02464"/>
    </source>
</evidence>
<sequence length="174" mass="18491">MTTDSVSDAQLQKLSAQVGEALLARRVTLACAESCTGGWVAKSLTDIAGCLRWFDRGFVTYTPRAKQDMLGLDGTLLERCGVVSEAVVRAMAEGALNHSQASVSLAISGIAGPGGGSEDLPVGLVWFAWLRKTKTGQLQRLSRQQIFAGDREAVRRQAVACALQGVLAILNEQT</sequence>
<feature type="domain" description="CinA C-terminal" evidence="1">
    <location>
        <begin position="12"/>
        <end position="168"/>
    </location>
</feature>